<dbReference type="PANTHER" id="PTHR46112:SF3">
    <property type="entry name" value="AMINOPEPTIDASE YPDF"/>
    <property type="match status" value="1"/>
</dbReference>
<dbReference type="InterPro" id="IPR000994">
    <property type="entry name" value="Pept_M24"/>
</dbReference>
<dbReference type="SUPFAM" id="SSF53092">
    <property type="entry name" value="Creatinase/prolidase N-terminal domain"/>
    <property type="match status" value="1"/>
</dbReference>
<organism evidence="3 4">
    <name type="scientific">Oceanobacillus kimchii</name>
    <dbReference type="NCBI Taxonomy" id="746691"/>
    <lineage>
        <taxon>Bacteria</taxon>
        <taxon>Bacillati</taxon>
        <taxon>Bacillota</taxon>
        <taxon>Bacilli</taxon>
        <taxon>Bacillales</taxon>
        <taxon>Bacillaceae</taxon>
        <taxon>Oceanobacillus</taxon>
    </lineage>
</organism>
<gene>
    <name evidence="3" type="ORF">MACH08_34190</name>
</gene>
<evidence type="ECO:0000259" key="1">
    <source>
        <dbReference type="Pfam" id="PF00557"/>
    </source>
</evidence>
<feature type="domain" description="Peptidase M24" evidence="1">
    <location>
        <begin position="164"/>
        <end position="372"/>
    </location>
</feature>
<dbReference type="Gene3D" id="3.40.350.10">
    <property type="entry name" value="Creatinase/prolidase N-terminal domain"/>
    <property type="match status" value="1"/>
</dbReference>
<keyword evidence="4" id="KW-1185">Reference proteome</keyword>
<sequence>MNVEVAEYMDRMKRTKAKMAEKEIEVLLITDPANMNYLTGFDGWSFYVDQMLVLMDDEEQPIWIGRTADANAAKVTTWLFHENIIPYPDTYVHSQTRHPMDFVAEILTQIGQDKRNIGVEMDSYYFSAKCFQQLNKGLSNATFLDGSLIVNWVRIIKSPAEILKMEKAGIIGEHAMREGIEMVNAGVRGCDVAAKISHEQLSGTPEFGGDYPAIVPLLPAGERTSTPHLTWTDKPYQQGETVILELAGCYQRYHAPIARTVQIGQPSINMKNLSEVVIEGLNACLDFIQPGVACEEIETVWRKTVEKHGVTKESRLGYSMGLNYPPDWGEHTASIRTGDKTILVPNMTFHLIPAIWSEGDSFEISESFYVTENGCKTFANLPRELMIKDGFANLDFVG</sequence>
<dbReference type="PANTHER" id="PTHR46112">
    <property type="entry name" value="AMINOPEPTIDASE"/>
    <property type="match status" value="1"/>
</dbReference>
<keyword evidence="3" id="KW-0378">Hydrolase</keyword>
<dbReference type="Gene3D" id="3.90.230.10">
    <property type="entry name" value="Creatinase/methionine aminopeptidase superfamily"/>
    <property type="match status" value="1"/>
</dbReference>
<accession>A0ABQ5TNI5</accession>
<dbReference type="RefSeq" id="WP_317958346.1">
    <property type="nucleotide sequence ID" value="NZ_BSKO01000001.1"/>
</dbReference>
<dbReference type="Proteomes" id="UP001275436">
    <property type="component" value="Unassembled WGS sequence"/>
</dbReference>
<dbReference type="InterPro" id="IPR050659">
    <property type="entry name" value="Peptidase_M24B"/>
</dbReference>
<comment type="caution">
    <text evidence="3">The sequence shown here is derived from an EMBL/GenBank/DDBJ whole genome shotgun (WGS) entry which is preliminary data.</text>
</comment>
<dbReference type="SUPFAM" id="SSF55920">
    <property type="entry name" value="Creatinase/aminopeptidase"/>
    <property type="match status" value="1"/>
</dbReference>
<dbReference type="Pfam" id="PF00557">
    <property type="entry name" value="Peptidase_M24"/>
    <property type="match status" value="1"/>
</dbReference>
<dbReference type="InterPro" id="IPR000587">
    <property type="entry name" value="Creatinase_N"/>
</dbReference>
<evidence type="ECO:0000259" key="2">
    <source>
        <dbReference type="Pfam" id="PF01321"/>
    </source>
</evidence>
<evidence type="ECO:0000313" key="4">
    <source>
        <dbReference type="Proteomes" id="UP001275436"/>
    </source>
</evidence>
<protein>
    <submittedName>
        <fullName evidence="3">Ectoine hydrolase DoeA</fullName>
    </submittedName>
</protein>
<evidence type="ECO:0000313" key="3">
    <source>
        <dbReference type="EMBL" id="GLO67635.1"/>
    </source>
</evidence>
<dbReference type="EMBL" id="BSKO01000001">
    <property type="protein sequence ID" value="GLO67635.1"/>
    <property type="molecule type" value="Genomic_DNA"/>
</dbReference>
<dbReference type="InterPro" id="IPR036005">
    <property type="entry name" value="Creatinase/aminopeptidase-like"/>
</dbReference>
<name>A0ABQ5TNI5_9BACI</name>
<dbReference type="InterPro" id="IPR029149">
    <property type="entry name" value="Creatin/AminoP/Spt16_N"/>
</dbReference>
<proteinExistence type="predicted"/>
<reference evidence="3 4" key="1">
    <citation type="submission" date="2023-02" db="EMBL/GenBank/DDBJ databases">
        <title>Oceanobacillus kimchii IFOP_LL358 isolated form Alexandrium catenella lab strain.</title>
        <authorList>
            <person name="Gajardo G."/>
            <person name="Ueki S."/>
            <person name="Maruyama F."/>
        </authorList>
    </citation>
    <scope>NUCLEOTIDE SEQUENCE [LARGE SCALE GENOMIC DNA]</scope>
    <source>
        <strain evidence="3 4">IFOP_LL358</strain>
    </source>
</reference>
<dbReference type="GO" id="GO:0016787">
    <property type="term" value="F:hydrolase activity"/>
    <property type="evidence" value="ECO:0007669"/>
    <property type="project" value="UniProtKB-KW"/>
</dbReference>
<dbReference type="Pfam" id="PF01321">
    <property type="entry name" value="Creatinase_N"/>
    <property type="match status" value="1"/>
</dbReference>
<feature type="domain" description="Creatinase N-terminal" evidence="2">
    <location>
        <begin position="11"/>
        <end position="156"/>
    </location>
</feature>
<dbReference type="CDD" id="cd01066">
    <property type="entry name" value="APP_MetAP"/>
    <property type="match status" value="1"/>
</dbReference>